<dbReference type="KEGG" id="amx:AM2010_2341"/>
<accession>A0A0G3XB18</accession>
<dbReference type="InterPro" id="IPR041635">
    <property type="entry name" value="Type_ISP_LLaBIII_C"/>
</dbReference>
<evidence type="ECO:0000256" key="4">
    <source>
        <dbReference type="ARBA" id="ARBA00022679"/>
    </source>
</evidence>
<dbReference type="GO" id="GO:0008170">
    <property type="term" value="F:N-methyltransferase activity"/>
    <property type="evidence" value="ECO:0007669"/>
    <property type="project" value="InterPro"/>
</dbReference>
<feature type="compositionally biased region" description="Basic and acidic residues" evidence="6">
    <location>
        <begin position="946"/>
        <end position="961"/>
    </location>
</feature>
<reference evidence="9 10" key="1">
    <citation type="submission" date="2015-06" db="EMBL/GenBank/DDBJ databases">
        <authorList>
            <person name="Kim K.M."/>
        </authorList>
    </citation>
    <scope>NUCLEOTIDE SEQUENCE [LARGE SCALE GENOMIC DNA]</scope>
    <source>
        <strain evidence="9 10">KCTC 22370</strain>
    </source>
</reference>
<evidence type="ECO:0000256" key="6">
    <source>
        <dbReference type="SAM" id="MobiDB-lite"/>
    </source>
</evidence>
<keyword evidence="10" id="KW-1185">Reference proteome</keyword>
<dbReference type="PATRIC" id="fig|543877.4.peg.2375"/>
<feature type="region of interest" description="Disordered" evidence="6">
    <location>
        <begin position="946"/>
        <end position="976"/>
    </location>
</feature>
<evidence type="ECO:0000256" key="5">
    <source>
        <dbReference type="ARBA" id="ARBA00047942"/>
    </source>
</evidence>
<dbReference type="GO" id="GO:0009007">
    <property type="term" value="F:site-specific DNA-methyltransferase (adenine-specific) activity"/>
    <property type="evidence" value="ECO:0007669"/>
    <property type="project" value="UniProtKB-EC"/>
</dbReference>
<proteinExistence type="inferred from homology"/>
<dbReference type="EMBL" id="CP011805">
    <property type="protein sequence ID" value="AKM08397.1"/>
    <property type="molecule type" value="Genomic_DNA"/>
</dbReference>
<feature type="domain" description="DNA methylase adenine-specific" evidence="7">
    <location>
        <begin position="320"/>
        <end position="503"/>
    </location>
</feature>
<dbReference type="InterPro" id="IPR003356">
    <property type="entry name" value="DNA_methylase_A-5"/>
</dbReference>
<dbReference type="PRINTS" id="PR00507">
    <property type="entry name" value="N12N6MTFRASE"/>
</dbReference>
<feature type="compositionally biased region" description="Pro residues" evidence="6">
    <location>
        <begin position="963"/>
        <end position="972"/>
    </location>
</feature>
<dbReference type="Gene3D" id="3.40.50.150">
    <property type="entry name" value="Vaccinia Virus protein VP39"/>
    <property type="match status" value="1"/>
</dbReference>
<evidence type="ECO:0000256" key="3">
    <source>
        <dbReference type="ARBA" id="ARBA00022603"/>
    </source>
</evidence>
<comment type="catalytic activity">
    <reaction evidence="5">
        <text>a 2'-deoxyadenosine in DNA + S-adenosyl-L-methionine = an N(6)-methyl-2'-deoxyadenosine in DNA + S-adenosyl-L-homocysteine + H(+)</text>
        <dbReference type="Rhea" id="RHEA:15197"/>
        <dbReference type="Rhea" id="RHEA-COMP:12418"/>
        <dbReference type="Rhea" id="RHEA-COMP:12419"/>
        <dbReference type="ChEBI" id="CHEBI:15378"/>
        <dbReference type="ChEBI" id="CHEBI:57856"/>
        <dbReference type="ChEBI" id="CHEBI:59789"/>
        <dbReference type="ChEBI" id="CHEBI:90615"/>
        <dbReference type="ChEBI" id="CHEBI:90616"/>
        <dbReference type="EC" id="2.1.1.72"/>
    </reaction>
</comment>
<dbReference type="Proteomes" id="UP000037643">
    <property type="component" value="Chromosome"/>
</dbReference>
<keyword evidence="4 9" id="KW-0808">Transferase</keyword>
<dbReference type="PANTHER" id="PTHR33841:SF1">
    <property type="entry name" value="DNA METHYLTRANSFERASE A"/>
    <property type="match status" value="1"/>
</dbReference>
<organism evidence="9 10">
    <name type="scientific">Pelagerythrobacter marensis</name>
    <dbReference type="NCBI Taxonomy" id="543877"/>
    <lineage>
        <taxon>Bacteria</taxon>
        <taxon>Pseudomonadati</taxon>
        <taxon>Pseudomonadota</taxon>
        <taxon>Alphaproteobacteria</taxon>
        <taxon>Sphingomonadales</taxon>
        <taxon>Erythrobacteraceae</taxon>
        <taxon>Pelagerythrobacter</taxon>
    </lineage>
</organism>
<dbReference type="REBASE" id="116001">
    <property type="entry name" value="Ama22370ORF2341P"/>
</dbReference>
<evidence type="ECO:0000313" key="10">
    <source>
        <dbReference type="Proteomes" id="UP000037643"/>
    </source>
</evidence>
<dbReference type="AlphaFoldDB" id="A0A0G3XB18"/>
<evidence type="ECO:0000256" key="2">
    <source>
        <dbReference type="ARBA" id="ARBA00011900"/>
    </source>
</evidence>
<protein>
    <recommendedName>
        <fullName evidence="2">site-specific DNA-methyltransferase (adenine-specific)</fullName>
        <ecNumber evidence="2">2.1.1.72</ecNumber>
    </recommendedName>
</protein>
<evidence type="ECO:0000313" key="9">
    <source>
        <dbReference type="EMBL" id="AKM08397.1"/>
    </source>
</evidence>
<feature type="domain" description="Type ISP restriction-modification enzyme LLaBIII C-terminal specificity" evidence="8">
    <location>
        <begin position="703"/>
        <end position="1028"/>
    </location>
</feature>
<dbReference type="SUPFAM" id="SSF53335">
    <property type="entry name" value="S-adenosyl-L-methionine-dependent methyltransferases"/>
    <property type="match status" value="1"/>
</dbReference>
<dbReference type="Pfam" id="PF18135">
    <property type="entry name" value="Type_ISP_C"/>
    <property type="match status" value="1"/>
</dbReference>
<dbReference type="GO" id="GO:0032259">
    <property type="term" value="P:methylation"/>
    <property type="evidence" value="ECO:0007669"/>
    <property type="project" value="UniProtKB-KW"/>
</dbReference>
<sequence>MPDNRDTRVVFERGGVTQVVTVQKLVGEFGAAVKPKLAGGGQPEDQLRGPLENLLHGIAQATGKARGALTLTGEKSLADLRTRPDYAVSLHNALIGFIEVKAPGKGADPRHFSDRHDKEQWERLKSLPNLLYTDGNSFGLYRNGEREGPLVRLDGDVETSGAKLAAPSTLLPLLGDFLSWEPIAPKTPGQLAETAARLCRFLRDEVVEQLDQDNAALASLREDWRTLLFPDADDPTFADGYAQAVTFGLLMARSKDIALTPDLDDAAKELSQSATLIGTALRLLTEQTLRNSPALKTLARVLDAVSWAQVSKGDAEAWINFYENFLQVYDKALRRKTGSYYTPPEVVQAMVRLTDEALKAPGRYGLARGLADPKVHIADPAVGSGTFPLAILRNIAETVEHFDTAGAVGGAITEAAKRLYGFELQFGPYAVAQLRLLAEMQALGASGSPQLFVTDTLADPFADKETGQGIYKEISKSRLAAAKIKREAPITVVIGNPPYKDKANGKGAWIENGSANDAAKLDDWQPPADWGVGAHTKHLRNLYVYFWRWAAWKVFEQGAGNAGEPDGIVSYITVAGFLNGPGFQKMRADLRAKCDEIWVIDCSPEGHQPEVATRIFQGVQQPVCIVIASRSPDTDEAVPATVRYRALGKGRREAKFEELAKVTLGGKGWADCSPNWRAPFLPARGGSWGDFWPLDKVVGNLGSGIMTGRTWVISPDARTLEARWTKLVSESNETTKELLFHPQLRKGKVAARHIRKVVYESLGDLPTRKVAVIDDKESLLGVIRFGFRSFDRQYLPTDIRLINDYRPSLWPTLGPKQVFITGVMDQPQTSGPAVSMTSLIPDLHHYNGRGGHVFALYKDAAGTESNVSPAAVKALSTAYGAPVDPVDLFAYVAGVLAHPAFTASHRDDLVRPGLRVPLTADKALFERATKLGREVIWLHTFGERMNEGKPAGEPRLPKDRQPTIPPAHPIPTDPDNFPDTLDYDADTQTLKIGTGRIENVPLAVWEYEVSGKNVLRQWFSYRKKDRSRPLIGDKRPPSELTKIQPDHWLPEYTSELINVLNVLAMLIELEPEQAKLLEEIEDGPLIAAPT</sequence>
<dbReference type="GO" id="GO:0003677">
    <property type="term" value="F:DNA binding"/>
    <property type="evidence" value="ECO:0007669"/>
    <property type="project" value="InterPro"/>
</dbReference>
<keyword evidence="3 9" id="KW-0489">Methyltransferase</keyword>
<dbReference type="InterPro" id="IPR050953">
    <property type="entry name" value="N4_N6_ade-DNA_methylase"/>
</dbReference>
<dbReference type="PANTHER" id="PTHR33841">
    <property type="entry name" value="DNA METHYLTRANSFERASE YEEA-RELATED"/>
    <property type="match status" value="1"/>
</dbReference>
<evidence type="ECO:0000256" key="1">
    <source>
        <dbReference type="ARBA" id="ARBA00006594"/>
    </source>
</evidence>
<evidence type="ECO:0000259" key="7">
    <source>
        <dbReference type="Pfam" id="PF02384"/>
    </source>
</evidence>
<gene>
    <name evidence="9" type="ORF">AM2010_2341</name>
</gene>
<evidence type="ECO:0000259" key="8">
    <source>
        <dbReference type="Pfam" id="PF18135"/>
    </source>
</evidence>
<dbReference type="Pfam" id="PF02384">
    <property type="entry name" value="N6_Mtase"/>
    <property type="match status" value="1"/>
</dbReference>
<dbReference type="InterPro" id="IPR029063">
    <property type="entry name" value="SAM-dependent_MTases_sf"/>
</dbReference>
<comment type="similarity">
    <text evidence="1">Belongs to the N(4)/N(6)-methyltransferase family.</text>
</comment>
<name>A0A0G3XB18_9SPHN</name>
<dbReference type="EC" id="2.1.1.72" evidence="2"/>